<protein>
    <submittedName>
        <fullName evidence="4">Purine-binding protein</fullName>
    </submittedName>
</protein>
<dbReference type="Proteomes" id="UP000054683">
    <property type="component" value="Unassembled WGS sequence"/>
</dbReference>
<dbReference type="InterPro" id="IPR052910">
    <property type="entry name" value="ABC-Purine-Binding"/>
</dbReference>
<dbReference type="InterPro" id="IPR003760">
    <property type="entry name" value="PnrA-like"/>
</dbReference>
<dbReference type="PANTHER" id="PTHR43208:SF1">
    <property type="entry name" value="ABC TRANSPORTER SUBSTRATE-BINDING PROTEIN"/>
    <property type="match status" value="1"/>
</dbReference>
<sequence length="367" mass="39717">MKKSWLNTLGAAGAVGTMLALSATMVAGPARAADAPGVAFVYLGNPGDAGWTFAHDAGTKEVEAKYGNKIKITRVEDVPESADSERVFRDLAAKGNKVIVGTSFGYQDFELKVARDYPDITFLTATGYKKAKNFGVYDNRMYQGAYLAGVAAGYVTKTNTLGFVASVPIPEVIRNINAYTLGARSVNPKIHTKVIWINSWFDPGKEKQAAETLIGQGADVLLQNTDSNATLATAAEKKVYAFGWDSNMQKFGPSAHLGSVVQHWEVYYNTMVQQLLDGKVKTDPVWLGMPQKAVNLEDINTAVVPAKAMQAVEAKREQLQSGKWDVFMGPVKDQSGAVKIAAGQNLTDPELQRINWYVEGVDGSLPK</sequence>
<dbReference type="InterPro" id="IPR028082">
    <property type="entry name" value="Peripla_BP_I"/>
</dbReference>
<dbReference type="CDD" id="cd19963">
    <property type="entry name" value="PBP1_BMP-like"/>
    <property type="match status" value="1"/>
</dbReference>
<gene>
    <name evidence="4" type="ORF">AWB69_05857</name>
</gene>
<evidence type="ECO:0000256" key="2">
    <source>
        <dbReference type="SAM" id="SignalP"/>
    </source>
</evidence>
<feature type="signal peptide" evidence="2">
    <location>
        <begin position="1"/>
        <end position="32"/>
    </location>
</feature>
<dbReference type="SUPFAM" id="SSF53822">
    <property type="entry name" value="Periplasmic binding protein-like I"/>
    <property type="match status" value="1"/>
</dbReference>
<evidence type="ECO:0000259" key="3">
    <source>
        <dbReference type="Pfam" id="PF02608"/>
    </source>
</evidence>
<reference evidence="4 5" key="1">
    <citation type="submission" date="2016-01" db="EMBL/GenBank/DDBJ databases">
        <authorList>
            <person name="Oliw E.H."/>
        </authorList>
    </citation>
    <scope>NUCLEOTIDE SEQUENCE [LARGE SCALE GENOMIC DNA]</scope>
    <source>
        <strain evidence="4">LMG 27134</strain>
    </source>
</reference>
<dbReference type="GO" id="GO:0005886">
    <property type="term" value="C:plasma membrane"/>
    <property type="evidence" value="ECO:0007669"/>
    <property type="project" value="InterPro"/>
</dbReference>
<proteinExistence type="predicted"/>
<keyword evidence="1 2" id="KW-0732">Signal</keyword>
<evidence type="ECO:0000256" key="1">
    <source>
        <dbReference type="ARBA" id="ARBA00022729"/>
    </source>
</evidence>
<dbReference type="PANTHER" id="PTHR43208">
    <property type="entry name" value="ABC TRANSPORTER SUBSTRATE-BINDING PROTEIN"/>
    <property type="match status" value="1"/>
</dbReference>
<dbReference type="RefSeq" id="WP_062090188.1">
    <property type="nucleotide sequence ID" value="NZ_FCOK02000049.1"/>
</dbReference>
<dbReference type="EMBL" id="FCOK02000049">
    <property type="protein sequence ID" value="SAL54981.1"/>
    <property type="molecule type" value="Genomic_DNA"/>
</dbReference>
<evidence type="ECO:0000313" key="4">
    <source>
        <dbReference type="EMBL" id="SAL54981.1"/>
    </source>
</evidence>
<name>A0A158IFV2_9BURK</name>
<dbReference type="OrthoDB" id="9769871at2"/>
<dbReference type="AlphaFoldDB" id="A0A158IFV2"/>
<organism evidence="4 5">
    <name type="scientific">Caballeronia udeis</name>
    <dbReference type="NCBI Taxonomy" id="1232866"/>
    <lineage>
        <taxon>Bacteria</taxon>
        <taxon>Pseudomonadati</taxon>
        <taxon>Pseudomonadota</taxon>
        <taxon>Betaproteobacteria</taxon>
        <taxon>Burkholderiales</taxon>
        <taxon>Burkholderiaceae</taxon>
        <taxon>Caballeronia</taxon>
    </lineage>
</organism>
<accession>A0A158IFV2</accession>
<dbReference type="Pfam" id="PF02608">
    <property type="entry name" value="Bmp"/>
    <property type="match status" value="1"/>
</dbReference>
<evidence type="ECO:0000313" key="5">
    <source>
        <dbReference type="Proteomes" id="UP000054683"/>
    </source>
</evidence>
<feature type="domain" description="ABC transporter substrate-binding protein PnrA-like" evidence="3">
    <location>
        <begin position="38"/>
        <end position="312"/>
    </location>
</feature>
<feature type="chain" id="PRO_5008501940" evidence="2">
    <location>
        <begin position="33"/>
        <end position="367"/>
    </location>
</feature>
<dbReference type="Gene3D" id="3.40.50.2300">
    <property type="match status" value="2"/>
</dbReference>